<sequence>MTVTQRKVLGQPEDAVVVVNEPGVQFQCDSCACDVTHTIRIKCADPICATGEGVDICPPCFCEGKEFGEHKRGHAYRVIEFNSYPIFSEDWGADEELLLLKGMASQGIGNWKKIAEHVGTQTKEEVEKHYNSVYVDSPHWPHPQMDLTFDIPPDEFQERKRKRITEMNAMPISAPKPAPTSAPGVHEIATFLPGRLEFEHELDHDAEDLVKDLEFGVVMDYGGQDIPEDENDKEVLARIRWEEERANGITTFPVFPFERRSVSSPVPAINGSGSNGVQANGENKHTEDQETANGTNNTDDDEEPTQLPPFETEQSLAFKLTLLEMYFQRVDKRLEGKGLVFDRGLLEYKKLQVLEKKRSKEDKDILHRLRPFARLQTADDYEAFSADILYEAMLRKKIQDLQSYRRVGLVGPADIEKYHIDLNKRTTQPKGAPREHSSSDKHRRQSSVTDRSSVAPMDVDGQEETTSKLNPSNTHRKRGPLNLANSPSLHLLSPAEQTLCAQLHILPKPYLVVKETLMREYARRGGKLRRREARDLVKIDANKTSRVWDFLAQAGFLQINVDPTTSTSARASTPSVAPSQDASLPPTPLLNGISAPNSEPATPVIPPSARRPSLSSWAPPP</sequence>
<feature type="domain" description="Myb-like" evidence="9">
    <location>
        <begin position="91"/>
        <end position="134"/>
    </location>
</feature>
<dbReference type="Gene3D" id="1.10.10.10">
    <property type="entry name" value="Winged helix-like DNA-binding domain superfamily/Winged helix DNA-binding domain"/>
    <property type="match status" value="1"/>
</dbReference>
<proteinExistence type="predicted"/>
<dbReference type="GO" id="GO:0005634">
    <property type="term" value="C:nucleus"/>
    <property type="evidence" value="ECO:0007669"/>
    <property type="project" value="UniProtKB-SubCell"/>
</dbReference>
<keyword evidence="2" id="KW-0863">Zinc-finger</keyword>
<reference evidence="12" key="1">
    <citation type="submission" date="2023-11" db="EMBL/GenBank/DDBJ databases">
        <authorList>
            <person name="De Vega J J."/>
            <person name="De Vega J J."/>
        </authorList>
    </citation>
    <scope>NUCLEOTIDE SEQUENCE</scope>
</reference>
<feature type="compositionally biased region" description="Low complexity" evidence="8">
    <location>
        <begin position="565"/>
        <end position="579"/>
    </location>
</feature>
<gene>
    <name evidence="12" type="ORF">MYCIT1_LOCUS29438</name>
</gene>
<dbReference type="InterPro" id="IPR036388">
    <property type="entry name" value="WH-like_DNA-bd_sf"/>
</dbReference>
<dbReference type="SMART" id="SM00717">
    <property type="entry name" value="SANT"/>
    <property type="match status" value="1"/>
</dbReference>
<evidence type="ECO:0000313" key="13">
    <source>
        <dbReference type="Proteomes" id="UP001295794"/>
    </source>
</evidence>
<dbReference type="PROSITE" id="PS50934">
    <property type="entry name" value="SWIRM"/>
    <property type="match status" value="1"/>
</dbReference>
<dbReference type="PANTHER" id="PTHR12374:SF20">
    <property type="entry name" value="TRANSCRIPTIONAL ADAPTER 2-ALPHA"/>
    <property type="match status" value="1"/>
</dbReference>
<dbReference type="InterPro" id="IPR017884">
    <property type="entry name" value="SANT_dom"/>
</dbReference>
<feature type="region of interest" description="Disordered" evidence="8">
    <location>
        <begin position="420"/>
        <end position="482"/>
    </location>
</feature>
<dbReference type="GO" id="GO:0008270">
    <property type="term" value="F:zinc ion binding"/>
    <property type="evidence" value="ECO:0007669"/>
    <property type="project" value="UniProtKB-KW"/>
</dbReference>
<dbReference type="Proteomes" id="UP001295794">
    <property type="component" value="Unassembled WGS sequence"/>
</dbReference>
<accession>A0AAD2HN34</accession>
<feature type="compositionally biased region" description="Polar residues" evidence="8">
    <location>
        <begin position="271"/>
        <end position="281"/>
    </location>
</feature>
<dbReference type="PROSITE" id="PS50090">
    <property type="entry name" value="MYB_LIKE"/>
    <property type="match status" value="1"/>
</dbReference>
<evidence type="ECO:0000256" key="4">
    <source>
        <dbReference type="ARBA" id="ARBA00023015"/>
    </source>
</evidence>
<evidence type="ECO:0000259" key="10">
    <source>
        <dbReference type="PROSITE" id="PS50934"/>
    </source>
</evidence>
<keyword evidence="3" id="KW-0862">Zinc</keyword>
<evidence type="ECO:0000256" key="3">
    <source>
        <dbReference type="ARBA" id="ARBA00022833"/>
    </source>
</evidence>
<dbReference type="CDD" id="cd00167">
    <property type="entry name" value="SANT"/>
    <property type="match status" value="1"/>
</dbReference>
<keyword evidence="1" id="KW-0479">Metal-binding</keyword>
<evidence type="ECO:0000256" key="8">
    <source>
        <dbReference type="SAM" id="MobiDB-lite"/>
    </source>
</evidence>
<evidence type="ECO:0000259" key="11">
    <source>
        <dbReference type="PROSITE" id="PS51293"/>
    </source>
</evidence>
<evidence type="ECO:0000256" key="1">
    <source>
        <dbReference type="ARBA" id="ARBA00022723"/>
    </source>
</evidence>
<evidence type="ECO:0000256" key="7">
    <source>
        <dbReference type="PIRNR" id="PIRNR025024"/>
    </source>
</evidence>
<dbReference type="SUPFAM" id="SSF46689">
    <property type="entry name" value="Homeodomain-like"/>
    <property type="match status" value="2"/>
</dbReference>
<dbReference type="PROSITE" id="PS51293">
    <property type="entry name" value="SANT"/>
    <property type="match status" value="1"/>
</dbReference>
<dbReference type="GO" id="GO:0006357">
    <property type="term" value="P:regulation of transcription by RNA polymerase II"/>
    <property type="evidence" value="ECO:0007669"/>
    <property type="project" value="InterPro"/>
</dbReference>
<keyword evidence="5 7" id="KW-0804">Transcription</keyword>
<keyword evidence="6 7" id="KW-0539">Nucleus</keyword>
<evidence type="ECO:0000256" key="6">
    <source>
        <dbReference type="ARBA" id="ARBA00023242"/>
    </source>
</evidence>
<protein>
    <recommendedName>
        <fullName evidence="7">Transcriptional adapter 2</fullName>
    </recommendedName>
</protein>
<dbReference type="GO" id="GO:0006338">
    <property type="term" value="P:chromatin remodeling"/>
    <property type="evidence" value="ECO:0007669"/>
    <property type="project" value="TreeGrafter"/>
</dbReference>
<comment type="subcellular location">
    <subcellularLocation>
        <location evidence="7">Nucleus</location>
    </subcellularLocation>
</comment>
<dbReference type="GO" id="GO:0070461">
    <property type="term" value="C:SAGA-type complex"/>
    <property type="evidence" value="ECO:0007669"/>
    <property type="project" value="TreeGrafter"/>
</dbReference>
<dbReference type="AlphaFoldDB" id="A0AAD2HN34"/>
<dbReference type="PIRSF" id="PIRSF025024">
    <property type="entry name" value="Transcriptional_adaptor_2"/>
    <property type="match status" value="1"/>
</dbReference>
<dbReference type="Pfam" id="PF25299">
    <property type="entry name" value="ZZ_ADA2"/>
    <property type="match status" value="1"/>
</dbReference>
<dbReference type="InterPro" id="IPR000433">
    <property type="entry name" value="Znf_ZZ"/>
</dbReference>
<dbReference type="InterPro" id="IPR016827">
    <property type="entry name" value="Ada2/TADA2"/>
</dbReference>
<dbReference type="GO" id="GO:0003713">
    <property type="term" value="F:transcription coactivator activity"/>
    <property type="evidence" value="ECO:0007669"/>
    <property type="project" value="InterPro"/>
</dbReference>
<dbReference type="InterPro" id="IPR001005">
    <property type="entry name" value="SANT/Myb"/>
</dbReference>
<dbReference type="InterPro" id="IPR041983">
    <property type="entry name" value="ADA2-like_ZZ"/>
</dbReference>
<name>A0AAD2HN34_9AGAR</name>
<dbReference type="GO" id="GO:0003682">
    <property type="term" value="F:chromatin binding"/>
    <property type="evidence" value="ECO:0007669"/>
    <property type="project" value="TreeGrafter"/>
</dbReference>
<organism evidence="12 13">
    <name type="scientific">Mycena citricolor</name>
    <dbReference type="NCBI Taxonomy" id="2018698"/>
    <lineage>
        <taxon>Eukaryota</taxon>
        <taxon>Fungi</taxon>
        <taxon>Dikarya</taxon>
        <taxon>Basidiomycota</taxon>
        <taxon>Agaricomycotina</taxon>
        <taxon>Agaricomycetes</taxon>
        <taxon>Agaricomycetidae</taxon>
        <taxon>Agaricales</taxon>
        <taxon>Marasmiineae</taxon>
        <taxon>Mycenaceae</taxon>
        <taxon>Mycena</taxon>
    </lineage>
</organism>
<feature type="domain" description="SWIRM" evidence="10">
    <location>
        <begin position="472"/>
        <end position="568"/>
    </location>
</feature>
<comment type="caution">
    <text evidence="12">The sequence shown here is derived from an EMBL/GenBank/DDBJ whole genome shotgun (WGS) entry which is preliminary data.</text>
</comment>
<dbReference type="Pfam" id="PF00249">
    <property type="entry name" value="Myb_DNA-binding"/>
    <property type="match status" value="1"/>
</dbReference>
<feature type="domain" description="SANT" evidence="11">
    <location>
        <begin position="86"/>
        <end position="138"/>
    </location>
</feature>
<evidence type="ECO:0000259" key="9">
    <source>
        <dbReference type="PROSITE" id="PS50090"/>
    </source>
</evidence>
<dbReference type="InterPro" id="IPR009057">
    <property type="entry name" value="Homeodomain-like_sf"/>
</dbReference>
<dbReference type="EMBL" id="CAVNYO010000436">
    <property type="protein sequence ID" value="CAK5279404.1"/>
    <property type="molecule type" value="Genomic_DNA"/>
</dbReference>
<dbReference type="SUPFAM" id="SSF57850">
    <property type="entry name" value="RING/U-box"/>
    <property type="match status" value="1"/>
</dbReference>
<dbReference type="Pfam" id="PF04433">
    <property type="entry name" value="SWIRM"/>
    <property type="match status" value="1"/>
</dbReference>
<dbReference type="CDD" id="cd02335">
    <property type="entry name" value="ZZ_ADA2"/>
    <property type="match status" value="1"/>
</dbReference>
<dbReference type="Gene3D" id="1.10.10.60">
    <property type="entry name" value="Homeodomain-like"/>
    <property type="match status" value="1"/>
</dbReference>
<dbReference type="InterPro" id="IPR007526">
    <property type="entry name" value="SWIRM"/>
</dbReference>
<keyword evidence="4 7" id="KW-0805">Transcription regulation</keyword>
<feature type="region of interest" description="Disordered" evidence="8">
    <location>
        <begin position="565"/>
        <end position="621"/>
    </location>
</feature>
<keyword evidence="13" id="KW-1185">Reference proteome</keyword>
<evidence type="ECO:0000256" key="5">
    <source>
        <dbReference type="ARBA" id="ARBA00023163"/>
    </source>
</evidence>
<dbReference type="FunFam" id="1.10.10.10:FF:000087">
    <property type="entry name" value="Transcriptional adapter 2"/>
    <property type="match status" value="1"/>
</dbReference>
<dbReference type="PANTHER" id="PTHR12374">
    <property type="entry name" value="TRANSCRIPTIONAL ADAPTOR 2 ADA2 -RELATED"/>
    <property type="match status" value="1"/>
</dbReference>
<evidence type="ECO:0000256" key="2">
    <source>
        <dbReference type="ARBA" id="ARBA00022771"/>
    </source>
</evidence>
<evidence type="ECO:0000313" key="12">
    <source>
        <dbReference type="EMBL" id="CAK5279404.1"/>
    </source>
</evidence>
<feature type="region of interest" description="Disordered" evidence="8">
    <location>
        <begin position="266"/>
        <end position="308"/>
    </location>
</feature>